<dbReference type="AlphaFoldDB" id="A0A173UBH0"/>
<dbReference type="InterPro" id="IPR014729">
    <property type="entry name" value="Rossmann-like_a/b/a_fold"/>
</dbReference>
<dbReference type="GO" id="GO:0008033">
    <property type="term" value="P:tRNA processing"/>
    <property type="evidence" value="ECO:0007669"/>
    <property type="project" value="InterPro"/>
</dbReference>
<name>A0A173UBH0_9FIRM</name>
<evidence type="ECO:0000256" key="1">
    <source>
        <dbReference type="ARBA" id="ARBA00022679"/>
    </source>
</evidence>
<dbReference type="PANTHER" id="PTHR43686:SF1">
    <property type="entry name" value="AMINOTRAN_5 DOMAIN-CONTAINING PROTEIN"/>
    <property type="match status" value="1"/>
</dbReference>
<evidence type="ECO:0000313" key="4">
    <source>
        <dbReference type="Proteomes" id="UP000095390"/>
    </source>
</evidence>
<protein>
    <submittedName>
        <fullName evidence="3">tRNA 2-thiocytidine biosynthesis protein TtcA</fullName>
    </submittedName>
</protein>
<dbReference type="PIRSF" id="PIRSF004976">
    <property type="entry name" value="ATPase_YdaO"/>
    <property type="match status" value="1"/>
</dbReference>
<reference evidence="3 4" key="1">
    <citation type="submission" date="2015-09" db="EMBL/GenBank/DDBJ databases">
        <authorList>
            <consortium name="Pathogen Informatics"/>
        </authorList>
    </citation>
    <scope>NUCLEOTIDE SEQUENCE [LARGE SCALE GENOMIC DNA]</scope>
    <source>
        <strain evidence="3 4">2789STDY5834966</strain>
    </source>
</reference>
<dbReference type="OrthoDB" id="9801054at2"/>
<accession>A0A173UBH0</accession>
<dbReference type="Pfam" id="PF01171">
    <property type="entry name" value="ATP_bind_3"/>
    <property type="match status" value="1"/>
</dbReference>
<sequence>MKLQKLLSLTRQAIDAYGMIKENDKIAVGISGGKDSLTLLYALSHLRKFYPDKFDIVAVTVDLGFDNLNLEEIREFCKKLGVEYQIIKTQIAEVVFQVRKESNPCSLCAKMRKGALNDAIKELGCNKVAYAHHKDDLLESMMMSFLFEGRIHTFAPVTYLDRSGLTVIRPLLFLYEGDVKGFVKEYNLPVVKSPCPVDGSTKRENVKNLIGEINHQYPGAKARMIRAVIDDIVNPDCPPQN</sequence>
<gene>
    <name evidence="3" type="primary">ttcA_1</name>
    <name evidence="3" type="ORF">ERS852578_02329</name>
</gene>
<dbReference type="SUPFAM" id="SSF52402">
    <property type="entry name" value="Adenine nucleotide alpha hydrolases-like"/>
    <property type="match status" value="1"/>
</dbReference>
<dbReference type="CDD" id="cd24138">
    <property type="entry name" value="TtcA-like"/>
    <property type="match status" value="1"/>
</dbReference>
<dbReference type="GO" id="GO:0016740">
    <property type="term" value="F:transferase activity"/>
    <property type="evidence" value="ECO:0007669"/>
    <property type="project" value="UniProtKB-KW"/>
</dbReference>
<proteinExistence type="predicted"/>
<dbReference type="InterPro" id="IPR011063">
    <property type="entry name" value="TilS/TtcA_N"/>
</dbReference>
<dbReference type="EMBL" id="CYYC01000033">
    <property type="protein sequence ID" value="CUN12382.1"/>
    <property type="molecule type" value="Genomic_DNA"/>
</dbReference>
<dbReference type="InterPro" id="IPR035107">
    <property type="entry name" value="tRNA_thiolation_TtcA_Ctu1"/>
</dbReference>
<keyword evidence="1" id="KW-0808">Transferase</keyword>
<organism evidence="3 4">
    <name type="scientific">Anaerobutyricum hallii</name>
    <dbReference type="NCBI Taxonomy" id="39488"/>
    <lineage>
        <taxon>Bacteria</taxon>
        <taxon>Bacillati</taxon>
        <taxon>Bacillota</taxon>
        <taxon>Clostridia</taxon>
        <taxon>Lachnospirales</taxon>
        <taxon>Lachnospiraceae</taxon>
        <taxon>Anaerobutyricum</taxon>
    </lineage>
</organism>
<evidence type="ECO:0000313" key="3">
    <source>
        <dbReference type="EMBL" id="CUN12382.1"/>
    </source>
</evidence>
<dbReference type="RefSeq" id="WP_022170298.1">
    <property type="nucleotide sequence ID" value="NZ_CAJLIF010000006.1"/>
</dbReference>
<dbReference type="Gene3D" id="3.40.50.620">
    <property type="entry name" value="HUPs"/>
    <property type="match status" value="1"/>
</dbReference>
<dbReference type="Proteomes" id="UP000095390">
    <property type="component" value="Unassembled WGS sequence"/>
</dbReference>
<dbReference type="PANTHER" id="PTHR43686">
    <property type="entry name" value="SULFURTRANSFERASE-RELATED"/>
    <property type="match status" value="1"/>
</dbReference>
<feature type="domain" description="tRNA(Ile)-lysidine/2-thiocytidine synthase N-terminal" evidence="2">
    <location>
        <begin position="25"/>
        <end position="193"/>
    </location>
</feature>
<evidence type="ECO:0000259" key="2">
    <source>
        <dbReference type="Pfam" id="PF01171"/>
    </source>
</evidence>